<gene>
    <name evidence="5" type="ORF">A3D65_03030</name>
</gene>
<evidence type="ECO:0000256" key="2">
    <source>
        <dbReference type="ARBA" id="ARBA00022801"/>
    </source>
</evidence>
<dbReference type="EMBL" id="MHLL01000033">
    <property type="protein sequence ID" value="OGZ08498.1"/>
    <property type="molecule type" value="Genomic_DNA"/>
</dbReference>
<dbReference type="SUPFAM" id="SSF53098">
    <property type="entry name" value="Ribonuclease H-like"/>
    <property type="match status" value="1"/>
</dbReference>
<keyword evidence="3" id="KW-0269">Exonuclease</keyword>
<organism evidence="5 6">
    <name type="scientific">Candidatus Lloydbacteria bacterium RIFCSPHIGHO2_02_FULL_50_13</name>
    <dbReference type="NCBI Taxonomy" id="1798661"/>
    <lineage>
        <taxon>Bacteria</taxon>
        <taxon>Candidatus Lloydiibacteriota</taxon>
    </lineage>
</organism>
<dbReference type="GO" id="GO:0008408">
    <property type="term" value="F:3'-5' exonuclease activity"/>
    <property type="evidence" value="ECO:0007669"/>
    <property type="project" value="TreeGrafter"/>
</dbReference>
<dbReference type="InterPro" id="IPR036397">
    <property type="entry name" value="RNaseH_sf"/>
</dbReference>
<dbReference type="Proteomes" id="UP000177996">
    <property type="component" value="Unassembled WGS sequence"/>
</dbReference>
<feature type="domain" description="Exonuclease" evidence="4">
    <location>
        <begin position="5"/>
        <end position="185"/>
    </location>
</feature>
<dbReference type="InterPro" id="IPR012337">
    <property type="entry name" value="RNaseH-like_sf"/>
</dbReference>
<dbReference type="PANTHER" id="PTHR30231">
    <property type="entry name" value="DNA POLYMERASE III SUBUNIT EPSILON"/>
    <property type="match status" value="1"/>
</dbReference>
<reference evidence="5 6" key="1">
    <citation type="journal article" date="2016" name="Nat. Commun.">
        <title>Thousands of microbial genomes shed light on interconnected biogeochemical processes in an aquifer system.</title>
        <authorList>
            <person name="Anantharaman K."/>
            <person name="Brown C.T."/>
            <person name="Hug L.A."/>
            <person name="Sharon I."/>
            <person name="Castelle C.J."/>
            <person name="Probst A.J."/>
            <person name="Thomas B.C."/>
            <person name="Singh A."/>
            <person name="Wilkins M.J."/>
            <person name="Karaoz U."/>
            <person name="Brodie E.L."/>
            <person name="Williams K.H."/>
            <person name="Hubbard S.S."/>
            <person name="Banfield J.F."/>
        </authorList>
    </citation>
    <scope>NUCLEOTIDE SEQUENCE [LARGE SCALE GENOMIC DNA]</scope>
</reference>
<name>A0A1G2D6W8_9BACT</name>
<dbReference type="InterPro" id="IPR013520">
    <property type="entry name" value="Ribonucl_H"/>
</dbReference>
<dbReference type="SMART" id="SM00479">
    <property type="entry name" value="EXOIII"/>
    <property type="match status" value="1"/>
</dbReference>
<dbReference type="PANTHER" id="PTHR30231:SF4">
    <property type="entry name" value="PROTEIN NEN2"/>
    <property type="match status" value="1"/>
</dbReference>
<evidence type="ECO:0000313" key="5">
    <source>
        <dbReference type="EMBL" id="OGZ08498.1"/>
    </source>
</evidence>
<keyword evidence="1" id="KW-0540">Nuclease</keyword>
<evidence type="ECO:0000256" key="1">
    <source>
        <dbReference type="ARBA" id="ARBA00022722"/>
    </source>
</evidence>
<dbReference type="Pfam" id="PF00929">
    <property type="entry name" value="RNase_T"/>
    <property type="match status" value="1"/>
</dbReference>
<accession>A0A1G2D6W8</accession>
<protein>
    <recommendedName>
        <fullName evidence="4">Exonuclease domain-containing protein</fullName>
    </recommendedName>
</protein>
<dbReference type="CDD" id="cd06127">
    <property type="entry name" value="DEDDh"/>
    <property type="match status" value="1"/>
</dbReference>
<dbReference type="Gene3D" id="3.30.420.10">
    <property type="entry name" value="Ribonuclease H-like superfamily/Ribonuclease H"/>
    <property type="match status" value="1"/>
</dbReference>
<evidence type="ECO:0000259" key="4">
    <source>
        <dbReference type="SMART" id="SM00479"/>
    </source>
</evidence>
<dbReference type="AlphaFoldDB" id="A0A1G2D6W8"/>
<sequence length="185" mass="20880">MKRHKLAFVDLETTGLDPFRHEIIEIGIVLAEQRADAAGKQTLELISEHEMLLRPEHVETADPKALGVAKYDEHKWEKAISQKEGLSRAAELLLGTVFVAQNVAFDWAFLQKAGNEYGVSFEKVVHYHKLDLASMVFGKLYHDPKLSRFSLRELTEYFGVKNANAHTALADARATFEVCKKLLAM</sequence>
<comment type="caution">
    <text evidence="5">The sequence shown here is derived from an EMBL/GenBank/DDBJ whole genome shotgun (WGS) entry which is preliminary data.</text>
</comment>
<proteinExistence type="predicted"/>
<keyword evidence="2" id="KW-0378">Hydrolase</keyword>
<evidence type="ECO:0000256" key="3">
    <source>
        <dbReference type="ARBA" id="ARBA00022839"/>
    </source>
</evidence>
<evidence type="ECO:0000313" key="6">
    <source>
        <dbReference type="Proteomes" id="UP000177996"/>
    </source>
</evidence>
<dbReference type="STRING" id="1798661.A3D65_03030"/>
<dbReference type="GO" id="GO:0003676">
    <property type="term" value="F:nucleic acid binding"/>
    <property type="evidence" value="ECO:0007669"/>
    <property type="project" value="InterPro"/>
</dbReference>